<protein>
    <recommendedName>
        <fullName evidence="4">Asparaginyl-tRNA synthetase</fullName>
    </recommendedName>
</protein>
<keyword evidence="1" id="KW-0812">Transmembrane</keyword>
<dbReference type="AlphaFoldDB" id="A0A0J1HI36"/>
<dbReference type="RefSeq" id="WP_047883760.1">
    <property type="nucleotide sequence ID" value="NZ_CP071325.1"/>
</dbReference>
<sequence>MLKTNERSEVKLIAVSLICAALLVIGHLILAKSLADKLWVEYLAAAIPFLLFGIGVFAVKFALANDKCS</sequence>
<feature type="transmembrane region" description="Helical" evidence="1">
    <location>
        <begin position="12"/>
        <end position="30"/>
    </location>
</feature>
<keyword evidence="1" id="KW-0472">Membrane</keyword>
<dbReference type="PATRIC" id="fig|320778.3.peg.691"/>
<dbReference type="EMBL" id="LDOU01000003">
    <property type="protein sequence ID" value="KLV11260.1"/>
    <property type="molecule type" value="Genomic_DNA"/>
</dbReference>
<organism evidence="2 3">
    <name type="scientific">Photobacterium ganghwense</name>
    <dbReference type="NCBI Taxonomy" id="320778"/>
    <lineage>
        <taxon>Bacteria</taxon>
        <taxon>Pseudomonadati</taxon>
        <taxon>Pseudomonadota</taxon>
        <taxon>Gammaproteobacteria</taxon>
        <taxon>Vibrionales</taxon>
        <taxon>Vibrionaceae</taxon>
        <taxon>Photobacterium</taxon>
    </lineage>
</organism>
<dbReference type="OrthoDB" id="5830038at2"/>
<gene>
    <name evidence="2" type="ORF">ABT57_03225</name>
</gene>
<reference evidence="2 3" key="1">
    <citation type="submission" date="2015-05" db="EMBL/GenBank/DDBJ databases">
        <title>Photobacterium galathea sp. nov.</title>
        <authorList>
            <person name="Machado H."/>
            <person name="Gram L."/>
        </authorList>
    </citation>
    <scope>NUCLEOTIDE SEQUENCE [LARGE SCALE GENOMIC DNA]</scope>
    <source>
        <strain evidence="2 3">DSM 22954</strain>
    </source>
</reference>
<accession>A0A0J1HI36</accession>
<keyword evidence="1" id="KW-1133">Transmembrane helix</keyword>
<feature type="transmembrane region" description="Helical" evidence="1">
    <location>
        <begin position="42"/>
        <end position="63"/>
    </location>
</feature>
<name>A0A0J1HI36_9GAMM</name>
<dbReference type="Proteomes" id="UP000035909">
    <property type="component" value="Unassembled WGS sequence"/>
</dbReference>
<evidence type="ECO:0008006" key="4">
    <source>
        <dbReference type="Google" id="ProtNLM"/>
    </source>
</evidence>
<proteinExistence type="predicted"/>
<keyword evidence="3" id="KW-1185">Reference proteome</keyword>
<comment type="caution">
    <text evidence="2">The sequence shown here is derived from an EMBL/GenBank/DDBJ whole genome shotgun (WGS) entry which is preliminary data.</text>
</comment>
<evidence type="ECO:0000256" key="1">
    <source>
        <dbReference type="SAM" id="Phobius"/>
    </source>
</evidence>
<evidence type="ECO:0000313" key="2">
    <source>
        <dbReference type="EMBL" id="KLV11260.1"/>
    </source>
</evidence>
<evidence type="ECO:0000313" key="3">
    <source>
        <dbReference type="Proteomes" id="UP000035909"/>
    </source>
</evidence>